<dbReference type="Pfam" id="PF25597">
    <property type="entry name" value="SH3_retrovirus"/>
    <property type="match status" value="1"/>
</dbReference>
<dbReference type="GO" id="GO:0003676">
    <property type="term" value="F:nucleic acid binding"/>
    <property type="evidence" value="ECO:0007669"/>
    <property type="project" value="InterPro"/>
</dbReference>
<dbReference type="InterPro" id="IPR043502">
    <property type="entry name" value="DNA/RNA_pol_sf"/>
</dbReference>
<dbReference type="Proteomes" id="UP001054252">
    <property type="component" value="Unassembled WGS sequence"/>
</dbReference>
<evidence type="ECO:0000256" key="3">
    <source>
        <dbReference type="SAM" id="MobiDB-lite"/>
    </source>
</evidence>
<dbReference type="InterPro" id="IPR001584">
    <property type="entry name" value="Integrase_cat-core"/>
</dbReference>
<dbReference type="GO" id="GO:0004190">
    <property type="term" value="F:aspartic-type endopeptidase activity"/>
    <property type="evidence" value="ECO:0007669"/>
    <property type="project" value="UniProtKB-KW"/>
</dbReference>
<dbReference type="InterPro" id="IPR036875">
    <property type="entry name" value="Znf_CCHC_sf"/>
</dbReference>
<keyword evidence="1" id="KW-0378">Hydrolase</keyword>
<feature type="domain" description="Integrase catalytic" evidence="5">
    <location>
        <begin position="506"/>
        <end position="675"/>
    </location>
</feature>
<evidence type="ECO:0000313" key="6">
    <source>
        <dbReference type="EMBL" id="GKV49381.1"/>
    </source>
</evidence>
<keyword evidence="1" id="KW-0645">Protease</keyword>
<dbReference type="Pfam" id="PF07727">
    <property type="entry name" value="RVT_2"/>
    <property type="match status" value="1"/>
</dbReference>
<keyword evidence="2" id="KW-0863">Zinc-finger</keyword>
<dbReference type="SMART" id="SM00343">
    <property type="entry name" value="ZnF_C2HC"/>
    <property type="match status" value="1"/>
</dbReference>
<dbReference type="SUPFAM" id="SSF57756">
    <property type="entry name" value="Retrovirus zinc finger-like domains"/>
    <property type="match status" value="1"/>
</dbReference>
<dbReference type="PANTHER" id="PTHR11439:SF463">
    <property type="entry name" value="REVERSE TRANSCRIPTASE TY1_COPIA-TYPE DOMAIN-CONTAINING PROTEIN"/>
    <property type="match status" value="1"/>
</dbReference>
<feature type="region of interest" description="Disordered" evidence="3">
    <location>
        <begin position="222"/>
        <end position="253"/>
    </location>
</feature>
<dbReference type="Gene3D" id="4.10.60.10">
    <property type="entry name" value="Zinc finger, CCHC-type"/>
    <property type="match status" value="1"/>
</dbReference>
<keyword evidence="7" id="KW-1185">Reference proteome</keyword>
<evidence type="ECO:0000256" key="1">
    <source>
        <dbReference type="ARBA" id="ARBA00022750"/>
    </source>
</evidence>
<dbReference type="Pfam" id="PF13976">
    <property type="entry name" value="gag_pre-integrs"/>
    <property type="match status" value="1"/>
</dbReference>
<sequence length="1140" mass="129664">MATNNNLGSVSQPTIPLFKGSGYEIWSTKMRTLFMSQDLWDLVERGYTEAALSAEALKDTKKKDAKALFFIQQGVDDTIFPRISATTKSKDAWDALQRGYQGNAKVLTVKLQTVRRRYEGMVTKKAENLSDFFTQITEIVNQMRKYGDDVPEQKVVEKILRSLPKKYDHIVAAIEESKDLAVLTTDELLGSLFSHEDKMKRYEDPVENAFYSKLQLPKNKYGGSSSEFSNRGGFNRGKGAIRGGRRGRGGRFGNIRHQQKANERSDYQSSIQCFVCKRYGHIAKDCRIKDKQANFAQEKDDETESLFLACYTTKENVPDVWYVDSGCSNHITGNINLFINLDKSVSKKITMGDGTIRKAQGKGTIKLDEHGKNCIDDVLLVPHLDSNLLSVGQFMMDGYSLVFENMACYVYKDGTKKELLIKVPMAKNKCFPLTLDCESALNVTLHDENWLWHHRYGHLNFQGLVHLSKQNLVLGLPIIGQVDGVCESCVYGKQHRDAFPKGKVRRVLKPAKLIHADVCGPMNTLSLNKSKYFIVFVDDFNRLTWVYFAKEKSDAFPIFKKFKALIEKQSGYSIKVLWTYQGGEFVSAEFNKFCEDFGIKRQLTASYMPQQNGVAERKNRSLVEMAKSMLKAKGYRFYNPITKKLLISRDVIFDEKNSWNWNEKKSPGFVLVDGILEADPVMTEGEMGEGQSSSTPNSGSRPCSSSLETPPAPRKARRVRSLVEIYEQTQRCQMAHVEEPSCFEEAMENKKWCKAMDEEIEALERNQTWELVDLPKDNKVPQGYEIEGQEQKVYKLKKALYGLKQAPRAWYERINAHFCSHGFHKSPSEPTLYVQTKGGDEVLLVCLYVDDLIYTSNSSFLWKEIRRMMVNEFDMTDLGLMRYFLGLEVVQNGEGIFISQEKYAKDLLKKCRMEDCNSMGTPMVSNQKFSLDDGEEKVDAHAYRSLIGSLLFLTNNRLDIAFAISVLSRFMQSPSKTHYGSDSDWVGCVDDRRSTSGYAFFLGSGAISWSSKKQASTAFSSSEAEYISLIAAACQATWTRRILEDMKQLQVQPTTIFCDNQSTIAMTKNPVFHSRTRHIETRHHFIRELVVSGGLEVVHCNSKDQVADIFTKPLPLDKFIHLRDLLGVLNFNIKGEHVMI</sequence>
<reference evidence="6 7" key="1">
    <citation type="journal article" date="2021" name="Commun. Biol.">
        <title>The genome of Shorea leprosula (Dipterocarpaceae) highlights the ecological relevance of drought in aseasonal tropical rainforests.</title>
        <authorList>
            <person name="Ng K.K.S."/>
            <person name="Kobayashi M.J."/>
            <person name="Fawcett J.A."/>
            <person name="Hatakeyama M."/>
            <person name="Paape T."/>
            <person name="Ng C.H."/>
            <person name="Ang C.C."/>
            <person name="Tnah L.H."/>
            <person name="Lee C.T."/>
            <person name="Nishiyama T."/>
            <person name="Sese J."/>
            <person name="O'Brien M.J."/>
            <person name="Copetti D."/>
            <person name="Mohd Noor M.I."/>
            <person name="Ong R.C."/>
            <person name="Putra M."/>
            <person name="Sireger I.Z."/>
            <person name="Indrioko S."/>
            <person name="Kosugi Y."/>
            <person name="Izuno A."/>
            <person name="Isagi Y."/>
            <person name="Lee S.L."/>
            <person name="Shimizu K.K."/>
        </authorList>
    </citation>
    <scope>NUCLEOTIDE SEQUENCE [LARGE SCALE GENOMIC DNA]</scope>
    <source>
        <strain evidence="6">214</strain>
    </source>
</reference>
<dbReference type="InterPro" id="IPR036397">
    <property type="entry name" value="RNaseH_sf"/>
</dbReference>
<feature type="compositionally biased region" description="Polar residues" evidence="3">
    <location>
        <begin position="690"/>
        <end position="708"/>
    </location>
</feature>
<dbReference type="InterPro" id="IPR012337">
    <property type="entry name" value="RNaseH-like_sf"/>
</dbReference>
<keyword evidence="2" id="KW-0862">Zinc</keyword>
<dbReference type="PROSITE" id="PS50158">
    <property type="entry name" value="ZF_CCHC"/>
    <property type="match status" value="1"/>
</dbReference>
<organism evidence="6 7">
    <name type="scientific">Rubroshorea leprosula</name>
    <dbReference type="NCBI Taxonomy" id="152421"/>
    <lineage>
        <taxon>Eukaryota</taxon>
        <taxon>Viridiplantae</taxon>
        <taxon>Streptophyta</taxon>
        <taxon>Embryophyta</taxon>
        <taxon>Tracheophyta</taxon>
        <taxon>Spermatophyta</taxon>
        <taxon>Magnoliopsida</taxon>
        <taxon>eudicotyledons</taxon>
        <taxon>Gunneridae</taxon>
        <taxon>Pentapetalae</taxon>
        <taxon>rosids</taxon>
        <taxon>malvids</taxon>
        <taxon>Malvales</taxon>
        <taxon>Dipterocarpaceae</taxon>
        <taxon>Rubroshorea</taxon>
    </lineage>
</organism>
<proteinExistence type="predicted"/>
<keyword evidence="2" id="KW-0479">Metal-binding</keyword>
<feature type="domain" description="CCHC-type" evidence="4">
    <location>
        <begin position="273"/>
        <end position="287"/>
    </location>
</feature>
<comment type="caution">
    <text evidence="6">The sequence shown here is derived from an EMBL/GenBank/DDBJ whole genome shotgun (WGS) entry which is preliminary data.</text>
</comment>
<accession>A0AAV5MHL4</accession>
<evidence type="ECO:0000259" key="4">
    <source>
        <dbReference type="PROSITE" id="PS50158"/>
    </source>
</evidence>
<name>A0AAV5MHL4_9ROSI</name>
<dbReference type="InterPro" id="IPR025724">
    <property type="entry name" value="GAG-pre-integrase_dom"/>
</dbReference>
<dbReference type="Pfam" id="PF22936">
    <property type="entry name" value="Pol_BBD"/>
    <property type="match status" value="1"/>
</dbReference>
<dbReference type="AlphaFoldDB" id="A0AAV5MHL4"/>
<evidence type="ECO:0000259" key="5">
    <source>
        <dbReference type="PROSITE" id="PS50994"/>
    </source>
</evidence>
<gene>
    <name evidence="6" type="ORF">SLEP1_g56135</name>
</gene>
<keyword evidence="1" id="KW-0064">Aspartyl protease</keyword>
<dbReference type="CDD" id="cd09272">
    <property type="entry name" value="RNase_HI_RT_Ty1"/>
    <property type="match status" value="1"/>
</dbReference>
<dbReference type="InterPro" id="IPR057670">
    <property type="entry name" value="SH3_retrovirus"/>
</dbReference>
<dbReference type="Pfam" id="PF00665">
    <property type="entry name" value="rve"/>
    <property type="match status" value="1"/>
</dbReference>
<evidence type="ECO:0000256" key="2">
    <source>
        <dbReference type="PROSITE-ProRule" id="PRU00047"/>
    </source>
</evidence>
<dbReference type="InterPro" id="IPR001878">
    <property type="entry name" value="Znf_CCHC"/>
</dbReference>
<protein>
    <submittedName>
        <fullName evidence="6">Uncharacterized protein</fullName>
    </submittedName>
</protein>
<feature type="region of interest" description="Disordered" evidence="3">
    <location>
        <begin position="685"/>
        <end position="718"/>
    </location>
</feature>
<dbReference type="InterPro" id="IPR054722">
    <property type="entry name" value="PolX-like_BBD"/>
</dbReference>
<dbReference type="SUPFAM" id="SSF56672">
    <property type="entry name" value="DNA/RNA polymerases"/>
    <property type="match status" value="1"/>
</dbReference>
<dbReference type="SUPFAM" id="SSF53098">
    <property type="entry name" value="Ribonuclease H-like"/>
    <property type="match status" value="1"/>
</dbReference>
<dbReference type="GO" id="GO:0008270">
    <property type="term" value="F:zinc ion binding"/>
    <property type="evidence" value="ECO:0007669"/>
    <property type="project" value="UniProtKB-KW"/>
</dbReference>
<dbReference type="EMBL" id="BPVZ01000297">
    <property type="protein sequence ID" value="GKV49381.1"/>
    <property type="molecule type" value="Genomic_DNA"/>
</dbReference>
<dbReference type="Gene3D" id="3.30.420.10">
    <property type="entry name" value="Ribonuclease H-like superfamily/Ribonuclease H"/>
    <property type="match status" value="1"/>
</dbReference>
<dbReference type="PROSITE" id="PS50994">
    <property type="entry name" value="INTEGRASE"/>
    <property type="match status" value="1"/>
</dbReference>
<evidence type="ECO:0000313" key="7">
    <source>
        <dbReference type="Proteomes" id="UP001054252"/>
    </source>
</evidence>
<dbReference type="PANTHER" id="PTHR11439">
    <property type="entry name" value="GAG-POL-RELATED RETROTRANSPOSON"/>
    <property type="match status" value="1"/>
</dbReference>
<dbReference type="Pfam" id="PF14223">
    <property type="entry name" value="Retrotran_gag_2"/>
    <property type="match status" value="1"/>
</dbReference>
<dbReference type="GO" id="GO:0015074">
    <property type="term" value="P:DNA integration"/>
    <property type="evidence" value="ECO:0007669"/>
    <property type="project" value="InterPro"/>
</dbReference>
<dbReference type="InterPro" id="IPR013103">
    <property type="entry name" value="RVT_2"/>
</dbReference>